<dbReference type="STRING" id="39060.SAMN05660706_1494"/>
<dbReference type="InterPro" id="IPR001036">
    <property type="entry name" value="Acrflvin-R"/>
</dbReference>
<sequence>MLEAVAARYRPIIMTALSDVAGMLPLALELSLGAERFSPLATVVIGGIFLATLLTMVVVPVVYTL</sequence>
<dbReference type="SUPFAM" id="SSF82866">
    <property type="entry name" value="Multidrug efflux transporter AcrB transmembrane domain"/>
    <property type="match status" value="1"/>
</dbReference>
<dbReference type="AlphaFoldDB" id="A0A1I6EJ53"/>
<gene>
    <name evidence="2" type="ORF">SAMN05660706_1494</name>
</gene>
<keyword evidence="1" id="KW-0472">Membrane</keyword>
<evidence type="ECO:0000256" key="1">
    <source>
        <dbReference type="SAM" id="Phobius"/>
    </source>
</evidence>
<keyword evidence="1" id="KW-0812">Transmembrane</keyword>
<proteinExistence type="predicted"/>
<accession>A0A1I6EJ53</accession>
<dbReference type="Proteomes" id="UP000199584">
    <property type="component" value="Unassembled WGS sequence"/>
</dbReference>
<name>A0A1I6EJ53_9FIRM</name>
<evidence type="ECO:0000313" key="3">
    <source>
        <dbReference type="Proteomes" id="UP000199584"/>
    </source>
</evidence>
<evidence type="ECO:0000313" key="2">
    <source>
        <dbReference type="EMBL" id="SFR17725.1"/>
    </source>
</evidence>
<dbReference type="PANTHER" id="PTHR32063:SF24">
    <property type="entry name" value="CATION EFFLUX SYSTEM (ACRB_ACRD_ACRF FAMILY)"/>
    <property type="match status" value="1"/>
</dbReference>
<keyword evidence="1" id="KW-1133">Transmembrane helix</keyword>
<dbReference type="EMBL" id="FOYM01000049">
    <property type="protein sequence ID" value="SFR17725.1"/>
    <property type="molecule type" value="Genomic_DNA"/>
</dbReference>
<dbReference type="Pfam" id="PF00873">
    <property type="entry name" value="ACR_tran"/>
    <property type="match status" value="1"/>
</dbReference>
<keyword evidence="3" id="KW-1185">Reference proteome</keyword>
<protein>
    <submittedName>
        <fullName evidence="2">AcrB/AcrD/AcrF family protein</fullName>
    </submittedName>
</protein>
<feature type="transmembrane region" description="Helical" evidence="1">
    <location>
        <begin position="40"/>
        <end position="63"/>
    </location>
</feature>
<dbReference type="Gene3D" id="1.20.1640.10">
    <property type="entry name" value="Multidrug efflux transporter AcrB transmembrane domain"/>
    <property type="match status" value="1"/>
</dbReference>
<dbReference type="RefSeq" id="WP_281246394.1">
    <property type="nucleotide sequence ID" value="NZ_FOYM01000049.1"/>
</dbReference>
<dbReference type="GO" id="GO:0005886">
    <property type="term" value="C:plasma membrane"/>
    <property type="evidence" value="ECO:0007669"/>
    <property type="project" value="TreeGrafter"/>
</dbReference>
<dbReference type="PANTHER" id="PTHR32063">
    <property type="match status" value="1"/>
</dbReference>
<dbReference type="GO" id="GO:0042910">
    <property type="term" value="F:xenobiotic transmembrane transporter activity"/>
    <property type="evidence" value="ECO:0007669"/>
    <property type="project" value="TreeGrafter"/>
</dbReference>
<reference evidence="3" key="1">
    <citation type="submission" date="2016-10" db="EMBL/GenBank/DDBJ databases">
        <authorList>
            <person name="Varghese N."/>
            <person name="Submissions S."/>
        </authorList>
    </citation>
    <scope>NUCLEOTIDE SEQUENCE [LARGE SCALE GENOMIC DNA]</scope>
    <source>
        <strain evidence="3">DSM 3669</strain>
    </source>
</reference>
<organism evidence="2 3">
    <name type="scientific">Desulfoscipio geothermicus DSM 3669</name>
    <dbReference type="NCBI Taxonomy" id="1121426"/>
    <lineage>
        <taxon>Bacteria</taxon>
        <taxon>Bacillati</taxon>
        <taxon>Bacillota</taxon>
        <taxon>Clostridia</taxon>
        <taxon>Eubacteriales</taxon>
        <taxon>Desulfallaceae</taxon>
        <taxon>Desulfoscipio</taxon>
    </lineage>
</organism>